<dbReference type="RefSeq" id="WP_320001206.1">
    <property type="nucleotide sequence ID" value="NZ_CP138348.1"/>
</dbReference>
<name>A0AAF0ZFB1_9CHRO</name>
<keyword evidence="3 5" id="KW-1133">Transmembrane helix</keyword>
<reference evidence="8" key="1">
    <citation type="submission" date="2023-11" db="EMBL/GenBank/DDBJ databases">
        <title>Genome sequence of Cyanobacterium aponinum BCRC AL20115.</title>
        <authorList>
            <person name="Chang H.-Y."/>
            <person name="Lin K.-M."/>
            <person name="Hsueh H.-T."/>
            <person name="Chu H.-A."/>
            <person name="Kuo C.-H."/>
        </authorList>
    </citation>
    <scope>NUCLEOTIDE SEQUENCE</scope>
    <source>
        <strain evidence="8">AL20115</strain>
    </source>
</reference>
<dbReference type="InterPro" id="IPR007829">
    <property type="entry name" value="TM2"/>
</dbReference>
<comment type="subcellular location">
    <subcellularLocation>
        <location evidence="1">Membrane</location>
        <topology evidence="1">Multi-pass membrane protein</topology>
    </subcellularLocation>
</comment>
<feature type="domain" description="TM2" evidence="6">
    <location>
        <begin position="14"/>
        <end position="59"/>
    </location>
</feature>
<evidence type="ECO:0000259" key="7">
    <source>
        <dbReference type="Pfam" id="PF09851"/>
    </source>
</evidence>
<proteinExistence type="predicted"/>
<feature type="domain" description="SHOCT" evidence="7">
    <location>
        <begin position="94"/>
        <end position="120"/>
    </location>
</feature>
<protein>
    <submittedName>
        <fullName evidence="8">SHOCT domain-containing protein</fullName>
    </submittedName>
</protein>
<evidence type="ECO:0000259" key="6">
    <source>
        <dbReference type="Pfam" id="PF05154"/>
    </source>
</evidence>
<dbReference type="Pfam" id="PF05154">
    <property type="entry name" value="TM2"/>
    <property type="match status" value="1"/>
</dbReference>
<dbReference type="AlphaFoldDB" id="A0AAF0ZFB1"/>
<accession>A0AAF0ZFB1</accession>
<evidence type="ECO:0000256" key="1">
    <source>
        <dbReference type="ARBA" id="ARBA00004141"/>
    </source>
</evidence>
<evidence type="ECO:0000256" key="3">
    <source>
        <dbReference type="ARBA" id="ARBA00022989"/>
    </source>
</evidence>
<gene>
    <name evidence="8" type="ORF">SAY89_13455</name>
</gene>
<evidence type="ECO:0000256" key="4">
    <source>
        <dbReference type="ARBA" id="ARBA00023136"/>
    </source>
</evidence>
<evidence type="ECO:0000313" key="8">
    <source>
        <dbReference type="EMBL" id="WPF87797.1"/>
    </source>
</evidence>
<dbReference type="GO" id="GO:0016020">
    <property type="term" value="C:membrane"/>
    <property type="evidence" value="ECO:0007669"/>
    <property type="project" value="UniProtKB-SubCell"/>
</dbReference>
<evidence type="ECO:0000256" key="5">
    <source>
        <dbReference type="SAM" id="Phobius"/>
    </source>
</evidence>
<sequence>MIFLATIRNYETKIYSGCTCIFCGRFWVHKFYLGNNFAGILYLLLFWTFIPSILAIFDFLGLLLMSEQAFNAKYNLQEVNKLNLLQSSQNDNIDKLKKIKELYDQGIITAEEYEEKRRKFLDLL</sequence>
<evidence type="ECO:0000256" key="2">
    <source>
        <dbReference type="ARBA" id="ARBA00022692"/>
    </source>
</evidence>
<dbReference type="Pfam" id="PF09851">
    <property type="entry name" value="SHOCT"/>
    <property type="match status" value="1"/>
</dbReference>
<feature type="transmembrane region" description="Helical" evidence="5">
    <location>
        <begin position="40"/>
        <end position="64"/>
    </location>
</feature>
<dbReference type="EMBL" id="CP138348">
    <property type="protein sequence ID" value="WPF87797.1"/>
    <property type="molecule type" value="Genomic_DNA"/>
</dbReference>
<dbReference type="InterPro" id="IPR018649">
    <property type="entry name" value="SHOCT"/>
</dbReference>
<keyword evidence="4 5" id="KW-0472">Membrane</keyword>
<organism evidence="8">
    <name type="scientific">Cyanobacterium aponinum AL20115</name>
    <dbReference type="NCBI Taxonomy" id="3090662"/>
    <lineage>
        <taxon>Bacteria</taxon>
        <taxon>Bacillati</taxon>
        <taxon>Cyanobacteriota</taxon>
        <taxon>Cyanophyceae</taxon>
        <taxon>Oscillatoriophycideae</taxon>
        <taxon>Chroococcales</taxon>
        <taxon>Geminocystaceae</taxon>
        <taxon>Cyanobacterium</taxon>
    </lineage>
</organism>
<keyword evidence="2 5" id="KW-0812">Transmembrane</keyword>